<feature type="transmembrane region" description="Helical" evidence="7">
    <location>
        <begin position="83"/>
        <end position="107"/>
    </location>
</feature>
<dbReference type="PANTHER" id="PTHR43663">
    <property type="entry name" value="CHROMATE TRANSPORT PROTEIN-RELATED"/>
    <property type="match status" value="1"/>
</dbReference>
<keyword evidence="4 7" id="KW-0812">Transmembrane</keyword>
<feature type="transmembrane region" description="Helical" evidence="7">
    <location>
        <begin position="342"/>
        <end position="362"/>
    </location>
</feature>
<evidence type="ECO:0000313" key="8">
    <source>
        <dbReference type="EMBL" id="KFN45784.1"/>
    </source>
</evidence>
<dbReference type="Proteomes" id="UP000029393">
    <property type="component" value="Unassembled WGS sequence"/>
</dbReference>
<organism evidence="8 9">
    <name type="scientific">Arenimonas metalli CF5-1</name>
    <dbReference type="NCBI Taxonomy" id="1384056"/>
    <lineage>
        <taxon>Bacteria</taxon>
        <taxon>Pseudomonadati</taxon>
        <taxon>Pseudomonadota</taxon>
        <taxon>Gammaproteobacteria</taxon>
        <taxon>Lysobacterales</taxon>
        <taxon>Lysobacteraceae</taxon>
        <taxon>Arenimonas</taxon>
    </lineage>
</organism>
<dbReference type="GO" id="GO:0005886">
    <property type="term" value="C:plasma membrane"/>
    <property type="evidence" value="ECO:0007669"/>
    <property type="project" value="UniProtKB-SubCell"/>
</dbReference>
<keyword evidence="9" id="KW-1185">Reference proteome</keyword>
<comment type="subcellular location">
    <subcellularLocation>
        <location evidence="1">Cell membrane</location>
        <topology evidence="1">Multi-pass membrane protein</topology>
    </subcellularLocation>
</comment>
<comment type="similarity">
    <text evidence="2">Belongs to the chromate ion transporter (CHR) (TC 2.A.51) family.</text>
</comment>
<dbReference type="RefSeq" id="WP_052575318.1">
    <property type="nucleotide sequence ID" value="NZ_AVCK01000023.1"/>
</dbReference>
<evidence type="ECO:0000256" key="4">
    <source>
        <dbReference type="ARBA" id="ARBA00022692"/>
    </source>
</evidence>
<name>A0A091B4H2_9GAMM</name>
<dbReference type="NCBIfam" id="TIGR00937">
    <property type="entry name" value="2A51"/>
    <property type="match status" value="1"/>
</dbReference>
<protein>
    <recommendedName>
        <fullName evidence="10">Chromate transporter</fullName>
    </recommendedName>
</protein>
<keyword evidence="6 7" id="KW-0472">Membrane</keyword>
<dbReference type="PANTHER" id="PTHR43663:SF1">
    <property type="entry name" value="CHROMATE TRANSPORTER"/>
    <property type="match status" value="1"/>
</dbReference>
<dbReference type="PATRIC" id="fig|1384056.3.peg.1736"/>
<feature type="transmembrane region" description="Helical" evidence="7">
    <location>
        <begin position="277"/>
        <end position="296"/>
    </location>
</feature>
<accession>A0A091B4H2</accession>
<dbReference type="Pfam" id="PF02417">
    <property type="entry name" value="Chromate_transp"/>
    <property type="match status" value="2"/>
</dbReference>
<proteinExistence type="inferred from homology"/>
<evidence type="ECO:0000313" key="9">
    <source>
        <dbReference type="Proteomes" id="UP000029393"/>
    </source>
</evidence>
<evidence type="ECO:0008006" key="10">
    <source>
        <dbReference type="Google" id="ProtNLM"/>
    </source>
</evidence>
<keyword evidence="5 7" id="KW-1133">Transmembrane helix</keyword>
<feature type="transmembrane region" description="Helical" evidence="7">
    <location>
        <begin position="149"/>
        <end position="171"/>
    </location>
</feature>
<dbReference type="STRING" id="1384056.N787_12035"/>
<feature type="transmembrane region" description="Helical" evidence="7">
    <location>
        <begin position="119"/>
        <end position="137"/>
    </location>
</feature>
<dbReference type="PIRSF" id="PIRSF004810">
    <property type="entry name" value="ChrA"/>
    <property type="match status" value="1"/>
</dbReference>
<keyword evidence="3" id="KW-1003">Cell membrane</keyword>
<dbReference type="eggNOG" id="COG2059">
    <property type="taxonomic scope" value="Bacteria"/>
</dbReference>
<dbReference type="EMBL" id="AVCK01000023">
    <property type="protein sequence ID" value="KFN45784.1"/>
    <property type="molecule type" value="Genomic_DNA"/>
</dbReference>
<dbReference type="InterPro" id="IPR003370">
    <property type="entry name" value="Chromate_transpt"/>
</dbReference>
<dbReference type="InterPro" id="IPR014047">
    <property type="entry name" value="Chr_Tranpt_l_chain"/>
</dbReference>
<feature type="transmembrane region" description="Helical" evidence="7">
    <location>
        <begin position="302"/>
        <end position="321"/>
    </location>
</feature>
<feature type="transmembrane region" description="Helical" evidence="7">
    <location>
        <begin position="234"/>
        <end position="257"/>
    </location>
</feature>
<evidence type="ECO:0000256" key="6">
    <source>
        <dbReference type="ARBA" id="ARBA00023136"/>
    </source>
</evidence>
<dbReference type="GO" id="GO:0015109">
    <property type="term" value="F:chromate transmembrane transporter activity"/>
    <property type="evidence" value="ECO:0007669"/>
    <property type="project" value="InterPro"/>
</dbReference>
<evidence type="ECO:0000256" key="1">
    <source>
        <dbReference type="ARBA" id="ARBA00004651"/>
    </source>
</evidence>
<comment type="caution">
    <text evidence="8">The sequence shown here is derived from an EMBL/GenBank/DDBJ whole genome shotgun (WGS) entry which is preliminary data.</text>
</comment>
<evidence type="ECO:0000256" key="7">
    <source>
        <dbReference type="SAM" id="Phobius"/>
    </source>
</evidence>
<reference evidence="8 9" key="1">
    <citation type="submission" date="2013-09" db="EMBL/GenBank/DDBJ databases">
        <title>Genome sequencing of Arenimonas metalli.</title>
        <authorList>
            <person name="Chen F."/>
            <person name="Wang G."/>
        </authorList>
    </citation>
    <scope>NUCLEOTIDE SEQUENCE [LARGE SCALE GENOMIC DNA]</scope>
    <source>
        <strain evidence="8 9">CF5-1</strain>
    </source>
</reference>
<evidence type="ECO:0000256" key="5">
    <source>
        <dbReference type="ARBA" id="ARBA00022989"/>
    </source>
</evidence>
<evidence type="ECO:0000256" key="2">
    <source>
        <dbReference type="ARBA" id="ARBA00005262"/>
    </source>
</evidence>
<feature type="transmembrane region" description="Helical" evidence="7">
    <location>
        <begin position="20"/>
        <end position="41"/>
    </location>
</feature>
<evidence type="ECO:0000256" key="3">
    <source>
        <dbReference type="ARBA" id="ARBA00022475"/>
    </source>
</evidence>
<dbReference type="AlphaFoldDB" id="A0A091B4H2"/>
<gene>
    <name evidence="8" type="ORF">N787_12035</name>
</gene>
<sequence>MSSAPRIPHQTLVQVFLRFLRFGALAWGGPVVQIAMIRHALVDEERWVDSDHFNRALAVYQVLPGPEAHELCVYFGMLARGRLGGLLAGLGFMLPGFVLMFALSWAYVGYGLGIEGLQAVFAAVQVAVAALVLRAVLRIGGHVVTDRWLWTIAIVAGFAQLAGLHFGWILAGGGVAYLAARRGLRASALGVIALITAAAVASAVRHGGLAGMDTLSLSGIAGPAVDPGTVSAWLLFWAGLKAGLLTFGGAYTVIPFLQRDAVTQGAWMSNGQFLDGLALSGLLPAPLVIFATFVGYVGGGPWGAVAMTAGVFLPAFAFTLVAHEPLERLVHQPRARQFLEGVTAGVVGLIAGTTIALMRVSLTSFEAWALFATVLALLFASKARLLIPAVIAGAAVWGWISGS</sequence>
<dbReference type="InterPro" id="IPR052518">
    <property type="entry name" value="CHR_Transporter"/>
</dbReference>
<feature type="transmembrane region" description="Helical" evidence="7">
    <location>
        <begin position="183"/>
        <end position="204"/>
    </location>
</feature>
<feature type="transmembrane region" description="Helical" evidence="7">
    <location>
        <begin position="368"/>
        <end position="400"/>
    </location>
</feature>